<dbReference type="EMBL" id="GL983804">
    <property type="protein sequence ID" value="EGR31965.1"/>
    <property type="molecule type" value="Genomic_DNA"/>
</dbReference>
<keyword evidence="3" id="KW-0812">Transmembrane</keyword>
<reference evidence="4 5" key="1">
    <citation type="submission" date="2011-07" db="EMBL/GenBank/DDBJ databases">
        <authorList>
            <person name="Coyne R."/>
            <person name="Brami D."/>
            <person name="Johnson J."/>
            <person name="Hostetler J."/>
            <person name="Hannick L."/>
            <person name="Clark T."/>
            <person name="Cassidy-Hanley D."/>
            <person name="Inman J."/>
        </authorList>
    </citation>
    <scope>NUCLEOTIDE SEQUENCE [LARGE SCALE GENOMIC DNA]</scope>
    <source>
        <strain evidence="4 5">G5</strain>
    </source>
</reference>
<evidence type="ECO:0000256" key="3">
    <source>
        <dbReference type="SAM" id="Phobius"/>
    </source>
</evidence>
<dbReference type="GeneID" id="14908134"/>
<feature type="compositionally biased region" description="Polar residues" evidence="2">
    <location>
        <begin position="149"/>
        <end position="158"/>
    </location>
</feature>
<feature type="coiled-coil region" evidence="1">
    <location>
        <begin position="4"/>
        <end position="77"/>
    </location>
</feature>
<evidence type="ECO:0000313" key="4">
    <source>
        <dbReference type="EMBL" id="EGR31965.1"/>
    </source>
</evidence>
<keyword evidence="5" id="KW-1185">Reference proteome</keyword>
<sequence length="487" mass="59283">MELNEKIEGERKKMEKEKAEIARLKSLKNVKINKFQIQKNQIFQQIAQEENKYNSIINNLQLQIQQVQIELEKYKKDPNIKGILKNSNLIYNNDIKNPQIQQDNDDDFEFKNKYLYSNKKMQNNQQQLIQIQEQVSQNSNEEQEKKSNRNQSLTNLSLSPPPPPINNINIEENQEKQQFKINQQPNNAFQSIKIYYNLQLYIYIYIYKYIYIYIYIYILQIIVYCLQQLTQPNKNKEEEEEEKTKQNISQYIEKYIQSKNINNNQDYQKNQHKTSEKYLTQYELDQKRQELEYKINLNENLYDKYIAMENYLQQQLIYKFQNLNATQQVELTELIQNLIDSWNFRNVSYEDRLTFINQLEYFQGNYDGMFNTLNTYINQLNEDIIHAQFIIDKMEQREQILQFPQYSNQDQNKSQIINENVKKIDLEILKLVQEYQQIVKKDFFWQGFKLEDLLEIEIYEQTEQISPKIQFQDLKQVIVEKFQKKMF</sequence>
<keyword evidence="3" id="KW-1133">Transmembrane helix</keyword>
<keyword evidence="1" id="KW-0175">Coiled coil</keyword>
<dbReference type="eggNOG" id="ENOG502S2QP">
    <property type="taxonomic scope" value="Eukaryota"/>
</dbReference>
<accession>G0QS23</accession>
<keyword evidence="3" id="KW-0472">Membrane</keyword>
<evidence type="ECO:0000313" key="5">
    <source>
        <dbReference type="Proteomes" id="UP000008983"/>
    </source>
</evidence>
<dbReference type="RefSeq" id="XP_004035451.1">
    <property type="nucleotide sequence ID" value="XM_004035403.1"/>
</dbReference>
<evidence type="ECO:0000256" key="1">
    <source>
        <dbReference type="SAM" id="Coils"/>
    </source>
</evidence>
<dbReference type="Proteomes" id="UP000008983">
    <property type="component" value="Unassembled WGS sequence"/>
</dbReference>
<dbReference type="OrthoDB" id="10653463at2759"/>
<organism evidence="4 5">
    <name type="scientific">Ichthyophthirius multifiliis</name>
    <name type="common">White spot disease agent</name>
    <name type="synonym">Ich</name>
    <dbReference type="NCBI Taxonomy" id="5932"/>
    <lineage>
        <taxon>Eukaryota</taxon>
        <taxon>Sar</taxon>
        <taxon>Alveolata</taxon>
        <taxon>Ciliophora</taxon>
        <taxon>Intramacronucleata</taxon>
        <taxon>Oligohymenophorea</taxon>
        <taxon>Hymenostomatida</taxon>
        <taxon>Ophryoglenina</taxon>
        <taxon>Ichthyophthirius</taxon>
    </lineage>
</organism>
<dbReference type="AlphaFoldDB" id="G0QS23"/>
<name>G0QS23_ICHMU</name>
<feature type="transmembrane region" description="Helical" evidence="3">
    <location>
        <begin position="200"/>
        <end position="226"/>
    </location>
</feature>
<proteinExistence type="predicted"/>
<protein>
    <submittedName>
        <fullName evidence="4">Uncharacterized protein</fullName>
    </submittedName>
</protein>
<dbReference type="InParanoid" id="G0QS23"/>
<feature type="region of interest" description="Disordered" evidence="2">
    <location>
        <begin position="134"/>
        <end position="167"/>
    </location>
</feature>
<evidence type="ECO:0000256" key="2">
    <source>
        <dbReference type="SAM" id="MobiDB-lite"/>
    </source>
</evidence>
<gene>
    <name evidence="4" type="ORF">IMG5_098890</name>
</gene>